<evidence type="ECO:0000256" key="1">
    <source>
        <dbReference type="ARBA" id="ARBA00023015"/>
    </source>
</evidence>
<organism evidence="5">
    <name type="scientific">termite gut metagenome</name>
    <dbReference type="NCBI Taxonomy" id="433724"/>
    <lineage>
        <taxon>unclassified sequences</taxon>
        <taxon>metagenomes</taxon>
        <taxon>organismal metagenomes</taxon>
    </lineage>
</organism>
<dbReference type="SUPFAM" id="SSF51182">
    <property type="entry name" value="RmlC-like cupins"/>
    <property type="match status" value="1"/>
</dbReference>
<dbReference type="PANTHER" id="PTHR43280:SF32">
    <property type="entry name" value="TRANSCRIPTIONAL REGULATORY PROTEIN"/>
    <property type="match status" value="1"/>
</dbReference>
<dbReference type="EMBL" id="SNRY01000249">
    <property type="protein sequence ID" value="KAA6343833.1"/>
    <property type="molecule type" value="Genomic_DNA"/>
</dbReference>
<comment type="caution">
    <text evidence="5">The sequence shown here is derived from an EMBL/GenBank/DDBJ whole genome shotgun (WGS) entry which is preliminary data.</text>
</comment>
<dbReference type="InterPro" id="IPR011051">
    <property type="entry name" value="RmlC_Cupin_sf"/>
</dbReference>
<dbReference type="AlphaFoldDB" id="A0A5J4SEZ9"/>
<dbReference type="InterPro" id="IPR009057">
    <property type="entry name" value="Homeodomain-like_sf"/>
</dbReference>
<keyword evidence="1" id="KW-0805">Transcription regulation</keyword>
<reference evidence="5" key="1">
    <citation type="submission" date="2019-03" db="EMBL/GenBank/DDBJ databases">
        <title>Single cell metagenomics reveals metabolic interactions within the superorganism composed of flagellate Streblomastix strix and complex community of Bacteroidetes bacteria on its surface.</title>
        <authorList>
            <person name="Treitli S.C."/>
            <person name="Kolisko M."/>
            <person name="Husnik F."/>
            <person name="Keeling P."/>
            <person name="Hampl V."/>
        </authorList>
    </citation>
    <scope>NUCLEOTIDE SEQUENCE</scope>
    <source>
        <strain evidence="5">STM</strain>
    </source>
</reference>
<dbReference type="SMART" id="SM00342">
    <property type="entry name" value="HTH_ARAC"/>
    <property type="match status" value="1"/>
</dbReference>
<sequence length="299" mass="34516">MHPLNPPDPSFIMAGLFSKMPLHTEYFVVRRLDMKGRKVEMPSPPIRSPIHCFFFVTSGEALLTIGEESYFFKASECAVIPADQVFSVHYFDNCTGYMGGFNTEFLNSNNDGKNLFKSFSALRRWGSHKVLFDEERAKYTGDIFERLVTEHTTRKNKNIIRAYLTTLLTEIEEISRQSDTPANSRQTENWICNKFIELVFECSNHSIPLSEYAEKLNITKNYLQKIVKRFTGKTPVTWITEAVLLEAKVLLCQTDMTVNEIASRVGIMDSSYFSRLFKKQTDMTPLKYRETQKSQNCLL</sequence>
<dbReference type="GO" id="GO:0043565">
    <property type="term" value="F:sequence-specific DNA binding"/>
    <property type="evidence" value="ECO:0007669"/>
    <property type="project" value="InterPro"/>
</dbReference>
<proteinExistence type="predicted"/>
<dbReference type="PROSITE" id="PS01124">
    <property type="entry name" value="HTH_ARAC_FAMILY_2"/>
    <property type="match status" value="1"/>
</dbReference>
<dbReference type="InterPro" id="IPR020449">
    <property type="entry name" value="Tscrpt_reg_AraC-type_HTH"/>
</dbReference>
<name>A0A5J4SEZ9_9ZZZZ</name>
<evidence type="ECO:0000256" key="3">
    <source>
        <dbReference type="ARBA" id="ARBA00023163"/>
    </source>
</evidence>
<evidence type="ECO:0000256" key="2">
    <source>
        <dbReference type="ARBA" id="ARBA00023125"/>
    </source>
</evidence>
<feature type="domain" description="HTH araC/xylS-type" evidence="4">
    <location>
        <begin position="193"/>
        <end position="291"/>
    </location>
</feature>
<dbReference type="CDD" id="cd02208">
    <property type="entry name" value="cupin_RmlC-like"/>
    <property type="match status" value="1"/>
</dbReference>
<dbReference type="PRINTS" id="PR00032">
    <property type="entry name" value="HTHARAC"/>
</dbReference>
<evidence type="ECO:0000313" key="5">
    <source>
        <dbReference type="EMBL" id="KAA6343833.1"/>
    </source>
</evidence>
<dbReference type="GO" id="GO:0003700">
    <property type="term" value="F:DNA-binding transcription factor activity"/>
    <property type="evidence" value="ECO:0007669"/>
    <property type="project" value="InterPro"/>
</dbReference>
<dbReference type="InterPro" id="IPR018060">
    <property type="entry name" value="HTH_AraC"/>
</dbReference>
<keyword evidence="2" id="KW-0238">DNA-binding</keyword>
<dbReference type="SUPFAM" id="SSF46689">
    <property type="entry name" value="Homeodomain-like"/>
    <property type="match status" value="1"/>
</dbReference>
<dbReference type="Pfam" id="PF12833">
    <property type="entry name" value="HTH_18"/>
    <property type="match status" value="1"/>
</dbReference>
<dbReference type="Gene3D" id="1.10.10.60">
    <property type="entry name" value="Homeodomain-like"/>
    <property type="match status" value="1"/>
</dbReference>
<accession>A0A5J4SEZ9</accession>
<protein>
    <submittedName>
        <fullName evidence="5">HTH-type transcriptional activator Btr</fullName>
    </submittedName>
</protein>
<evidence type="ECO:0000259" key="4">
    <source>
        <dbReference type="PROSITE" id="PS01124"/>
    </source>
</evidence>
<keyword evidence="3" id="KW-0804">Transcription</keyword>
<dbReference type="PANTHER" id="PTHR43280">
    <property type="entry name" value="ARAC-FAMILY TRANSCRIPTIONAL REGULATOR"/>
    <property type="match status" value="1"/>
</dbReference>
<gene>
    <name evidence="5" type="ORF">EZS27_008498</name>
</gene>